<keyword evidence="2" id="KW-1185">Reference proteome</keyword>
<evidence type="ECO:0000313" key="1">
    <source>
        <dbReference type="EMBL" id="QDU20329.1"/>
    </source>
</evidence>
<proteinExistence type="predicted"/>
<organism evidence="1 2">
    <name type="scientific">Urbifossiella limnaea</name>
    <dbReference type="NCBI Taxonomy" id="2528023"/>
    <lineage>
        <taxon>Bacteria</taxon>
        <taxon>Pseudomonadati</taxon>
        <taxon>Planctomycetota</taxon>
        <taxon>Planctomycetia</taxon>
        <taxon>Gemmatales</taxon>
        <taxon>Gemmataceae</taxon>
        <taxon>Urbifossiella</taxon>
    </lineage>
</organism>
<dbReference type="RefSeq" id="WP_238389416.1">
    <property type="nucleotide sequence ID" value="NZ_CP036273.1"/>
</dbReference>
<gene>
    <name evidence="1" type="ORF">ETAA1_22810</name>
</gene>
<dbReference type="Gene3D" id="2.10.230.10">
    <property type="entry name" value="Heat shock protein DnaJ, cysteine-rich domain"/>
    <property type="match status" value="1"/>
</dbReference>
<dbReference type="Proteomes" id="UP000319576">
    <property type="component" value="Chromosome"/>
</dbReference>
<sequence length="88" mass="9313">MSKKVGCHCGGKSGCKLCGGAGRYEYQPGPLGWMPFTCPTCEGKRRLAEPGEQPVACFTCRGTGRVDPADPPSSGWVDVIRKAFFGAT</sequence>
<dbReference type="AlphaFoldDB" id="A0A517XS53"/>
<name>A0A517XS53_9BACT</name>
<dbReference type="EMBL" id="CP036273">
    <property type="protein sequence ID" value="QDU20329.1"/>
    <property type="molecule type" value="Genomic_DNA"/>
</dbReference>
<reference evidence="1 2" key="1">
    <citation type="submission" date="2019-02" db="EMBL/GenBank/DDBJ databases">
        <title>Deep-cultivation of Planctomycetes and their phenomic and genomic characterization uncovers novel biology.</title>
        <authorList>
            <person name="Wiegand S."/>
            <person name="Jogler M."/>
            <person name="Boedeker C."/>
            <person name="Pinto D."/>
            <person name="Vollmers J."/>
            <person name="Rivas-Marin E."/>
            <person name="Kohn T."/>
            <person name="Peeters S.H."/>
            <person name="Heuer A."/>
            <person name="Rast P."/>
            <person name="Oberbeckmann S."/>
            <person name="Bunk B."/>
            <person name="Jeske O."/>
            <person name="Meyerdierks A."/>
            <person name="Storesund J.E."/>
            <person name="Kallscheuer N."/>
            <person name="Luecker S."/>
            <person name="Lage O.M."/>
            <person name="Pohl T."/>
            <person name="Merkel B.J."/>
            <person name="Hornburger P."/>
            <person name="Mueller R.-W."/>
            <person name="Bruemmer F."/>
            <person name="Labrenz M."/>
            <person name="Spormann A.M."/>
            <person name="Op den Camp H."/>
            <person name="Overmann J."/>
            <person name="Amann R."/>
            <person name="Jetten M.S.M."/>
            <person name="Mascher T."/>
            <person name="Medema M.H."/>
            <person name="Devos D.P."/>
            <person name="Kaster A.-K."/>
            <person name="Ovreas L."/>
            <person name="Rohde M."/>
            <person name="Galperin M.Y."/>
            <person name="Jogler C."/>
        </authorList>
    </citation>
    <scope>NUCLEOTIDE SEQUENCE [LARGE SCALE GENOMIC DNA]</scope>
    <source>
        <strain evidence="1 2">ETA_A1</strain>
    </source>
</reference>
<protein>
    <submittedName>
        <fullName evidence="1">Uncharacterized protein</fullName>
    </submittedName>
</protein>
<accession>A0A517XS53</accession>
<dbReference type="KEGG" id="uli:ETAA1_22810"/>
<evidence type="ECO:0000313" key="2">
    <source>
        <dbReference type="Proteomes" id="UP000319576"/>
    </source>
</evidence>